<gene>
    <name evidence="6" type="ORF">PHLGIDRAFT_218517</name>
</gene>
<dbReference type="PANTHER" id="PTHR19879">
    <property type="entry name" value="TRANSCRIPTION INITIATION FACTOR TFIID"/>
    <property type="match status" value="1"/>
</dbReference>
<accession>A0A0C3NGL3</accession>
<dbReference type="InterPro" id="IPR029058">
    <property type="entry name" value="AB_hydrolase_fold"/>
</dbReference>
<dbReference type="AlphaFoldDB" id="A0A0C3NGL3"/>
<evidence type="ECO:0000256" key="3">
    <source>
        <dbReference type="PROSITE-ProRule" id="PRU00221"/>
    </source>
</evidence>
<dbReference type="InterPro" id="IPR020472">
    <property type="entry name" value="WD40_PAC1"/>
</dbReference>
<feature type="repeat" description="WD" evidence="3">
    <location>
        <begin position="866"/>
        <end position="898"/>
    </location>
</feature>
<evidence type="ECO:0000313" key="6">
    <source>
        <dbReference type="EMBL" id="KIP03889.1"/>
    </source>
</evidence>
<feature type="repeat" description="WD" evidence="3">
    <location>
        <begin position="686"/>
        <end position="727"/>
    </location>
</feature>
<dbReference type="PRINTS" id="PR00320">
    <property type="entry name" value="GPROTEINBRPT"/>
</dbReference>
<dbReference type="InterPro" id="IPR036322">
    <property type="entry name" value="WD40_repeat_dom_sf"/>
</dbReference>
<evidence type="ECO:0000256" key="4">
    <source>
        <dbReference type="SAM" id="MobiDB-lite"/>
    </source>
</evidence>
<dbReference type="InterPro" id="IPR015943">
    <property type="entry name" value="WD40/YVTN_repeat-like_dom_sf"/>
</dbReference>
<evidence type="ECO:0000313" key="7">
    <source>
        <dbReference type="Proteomes" id="UP000053257"/>
    </source>
</evidence>
<dbReference type="OrthoDB" id="3162439at2759"/>
<dbReference type="Pfam" id="PF00400">
    <property type="entry name" value="WD40"/>
    <property type="match status" value="7"/>
</dbReference>
<dbReference type="Pfam" id="PF09994">
    <property type="entry name" value="T6SS_Tle1-like_cat"/>
    <property type="match status" value="1"/>
</dbReference>
<dbReference type="SUPFAM" id="SSF50978">
    <property type="entry name" value="WD40 repeat-like"/>
    <property type="match status" value="1"/>
</dbReference>
<feature type="repeat" description="WD" evidence="3">
    <location>
        <begin position="821"/>
        <end position="865"/>
    </location>
</feature>
<name>A0A0C3NGL3_PHLG1</name>
<sequence length="994" mass="108684">MSSWWQWIQFWTPATPAVPPDGSPTATPVDRLAPATPLQRQEIPLPTSAASTLPPGSPTVVPATPLRWQGITPKQEPETASALPTGGRTVAPETPLQWQGISVENPVAFAATPGVSEGDSSAPGISKGDVSTPSVSKGTASTNTDSTAVEQVELGDPPDSLKGHGCRCTPPPRGEKRRNLVVCIDGTAKQFGSKNTHVLELYRRLVADKTQLTYYDSGIGTYVPSSNGIVRAKQKLESYVAQGIALHHQEITLRAYQWLSENYVTGDRIYLLGFSRGAYIVRIISGMIKTVGLLRKGNNNQIAFAYQLYLETMEKARQRPGKETDSGSTRTLCAEFQQTLCNKDVTVHFVGVWDTVSSIGITRGSAFPETSDGMVHVCVFRHALALHELRVKFLPDYAWGGKGPPVGAGNVKEVWFAGSHSDIGGGNTKTEHSILNAAPPLRWMMYEAIEHDLRIEPYRAVQSAVVHCPSMTAAWRILEVYPWRRLSYGQSAADLVRWPLHLCQGRHIQPGQHIHESAVDYLERSTDISARTKAKFFDARSGSWVSVQDHLDAIKAQTSDLKIEKDHKSKAIAAAIAGLDTARRSHGPFTDDLRSILWSLSKTAVGRQLIVDQLGDAENINRLLDILRRASLETPKREKDLEALYTILEVFIMRPKTLKIRPSLYRWVRFSNPSTAAKIMRTFGFITGHTDTIQSIAYSPTEHIIASGSLDGTVKLWNSVTGQPMAKTLELPRRRVRAIAFSPDGRSVAVASSDNHIRVWRLDKDRSNDAKDERSLVEHNQDVHCVAFSPGPDGVLLAFGSTDKKVRVHDADTGKAVGQPLCGHEATVLSVAFSSDDLQGLRLASGSSDYTVRIWDVGSGQQVRVLRGHDDIVTSVAFSRMTGYVVSGSKDMTAKLWSADAHQGRLIATLEGHTDDVNAVAVSPDGRYIASGSDDRTVRLWNAETGEAIGEPLEGHTKIVRSVAFSLDSLNVVSGSAELLIWEVPLQRNVQTLA</sequence>
<dbReference type="SUPFAM" id="SSF53474">
    <property type="entry name" value="alpha/beta-Hydrolases"/>
    <property type="match status" value="1"/>
</dbReference>
<dbReference type="PROSITE" id="PS00678">
    <property type="entry name" value="WD_REPEATS_1"/>
    <property type="match status" value="2"/>
</dbReference>
<dbReference type="CDD" id="cd00200">
    <property type="entry name" value="WD40"/>
    <property type="match status" value="1"/>
</dbReference>
<dbReference type="Proteomes" id="UP000053257">
    <property type="component" value="Unassembled WGS sequence"/>
</dbReference>
<dbReference type="EMBL" id="KN840596">
    <property type="protein sequence ID" value="KIP03889.1"/>
    <property type="molecule type" value="Genomic_DNA"/>
</dbReference>
<dbReference type="SMART" id="SM00320">
    <property type="entry name" value="WD40"/>
    <property type="match status" value="7"/>
</dbReference>
<keyword evidence="2" id="KW-0677">Repeat</keyword>
<keyword evidence="7" id="KW-1185">Reference proteome</keyword>
<feature type="compositionally biased region" description="Polar residues" evidence="4">
    <location>
        <begin position="129"/>
        <end position="149"/>
    </location>
</feature>
<dbReference type="InterPro" id="IPR001680">
    <property type="entry name" value="WD40_rpt"/>
</dbReference>
<feature type="repeat" description="WD" evidence="3">
    <location>
        <begin position="729"/>
        <end position="770"/>
    </location>
</feature>
<evidence type="ECO:0000259" key="5">
    <source>
        <dbReference type="Pfam" id="PF09994"/>
    </source>
</evidence>
<feature type="region of interest" description="Disordered" evidence="4">
    <location>
        <begin position="113"/>
        <end position="170"/>
    </location>
</feature>
<dbReference type="STRING" id="745531.A0A0C3NGL3"/>
<dbReference type="PROSITE" id="PS50082">
    <property type="entry name" value="WD_REPEATS_2"/>
    <property type="match status" value="6"/>
</dbReference>
<dbReference type="InterPro" id="IPR019775">
    <property type="entry name" value="WD40_repeat_CS"/>
</dbReference>
<proteinExistence type="predicted"/>
<dbReference type="PROSITE" id="PS50294">
    <property type="entry name" value="WD_REPEATS_REGION"/>
    <property type="match status" value="5"/>
</dbReference>
<protein>
    <recommendedName>
        <fullName evidence="5">T6SS Phospholipase effector Tle1-like catalytic domain-containing protein</fullName>
    </recommendedName>
</protein>
<feature type="repeat" description="WD" evidence="3">
    <location>
        <begin position="776"/>
        <end position="819"/>
    </location>
</feature>
<dbReference type="InterPro" id="IPR018712">
    <property type="entry name" value="Tle1-like_cat"/>
</dbReference>
<dbReference type="HOGENOM" id="CLU_005049_4_3_1"/>
<reference evidence="6 7" key="1">
    <citation type="journal article" date="2014" name="PLoS Genet.">
        <title>Analysis of the Phlebiopsis gigantea genome, transcriptome and secretome provides insight into its pioneer colonization strategies of wood.</title>
        <authorList>
            <person name="Hori C."/>
            <person name="Ishida T."/>
            <person name="Igarashi K."/>
            <person name="Samejima M."/>
            <person name="Suzuki H."/>
            <person name="Master E."/>
            <person name="Ferreira P."/>
            <person name="Ruiz-Duenas F.J."/>
            <person name="Held B."/>
            <person name="Canessa P."/>
            <person name="Larrondo L.F."/>
            <person name="Schmoll M."/>
            <person name="Druzhinina I.S."/>
            <person name="Kubicek C.P."/>
            <person name="Gaskell J.A."/>
            <person name="Kersten P."/>
            <person name="St John F."/>
            <person name="Glasner J."/>
            <person name="Sabat G."/>
            <person name="Splinter BonDurant S."/>
            <person name="Syed K."/>
            <person name="Yadav J."/>
            <person name="Mgbeahuruike A.C."/>
            <person name="Kovalchuk A."/>
            <person name="Asiegbu F.O."/>
            <person name="Lackner G."/>
            <person name="Hoffmeister D."/>
            <person name="Rencoret J."/>
            <person name="Gutierrez A."/>
            <person name="Sun H."/>
            <person name="Lindquist E."/>
            <person name="Barry K."/>
            <person name="Riley R."/>
            <person name="Grigoriev I.V."/>
            <person name="Henrissat B."/>
            <person name="Kues U."/>
            <person name="Berka R.M."/>
            <person name="Martinez A.T."/>
            <person name="Covert S.F."/>
            <person name="Blanchette R.A."/>
            <person name="Cullen D."/>
        </authorList>
    </citation>
    <scope>NUCLEOTIDE SEQUENCE [LARGE SCALE GENOMIC DNA]</scope>
    <source>
        <strain evidence="6 7">11061_1 CR5-6</strain>
    </source>
</reference>
<feature type="domain" description="T6SS Phospholipase effector Tle1-like catalytic" evidence="5">
    <location>
        <begin position="178"/>
        <end position="446"/>
    </location>
</feature>
<feature type="region of interest" description="Disordered" evidence="4">
    <location>
        <begin position="13"/>
        <end position="57"/>
    </location>
</feature>
<evidence type="ECO:0000256" key="1">
    <source>
        <dbReference type="ARBA" id="ARBA00022574"/>
    </source>
</evidence>
<feature type="repeat" description="WD" evidence="3">
    <location>
        <begin position="910"/>
        <end position="951"/>
    </location>
</feature>
<organism evidence="6 7">
    <name type="scientific">Phlebiopsis gigantea (strain 11061_1 CR5-6)</name>
    <name type="common">White-rot fungus</name>
    <name type="synonym">Peniophora gigantea</name>
    <dbReference type="NCBI Taxonomy" id="745531"/>
    <lineage>
        <taxon>Eukaryota</taxon>
        <taxon>Fungi</taxon>
        <taxon>Dikarya</taxon>
        <taxon>Basidiomycota</taxon>
        <taxon>Agaricomycotina</taxon>
        <taxon>Agaricomycetes</taxon>
        <taxon>Polyporales</taxon>
        <taxon>Phanerochaetaceae</taxon>
        <taxon>Phlebiopsis</taxon>
    </lineage>
</organism>
<evidence type="ECO:0000256" key="2">
    <source>
        <dbReference type="ARBA" id="ARBA00022737"/>
    </source>
</evidence>
<dbReference type="Gene3D" id="2.130.10.10">
    <property type="entry name" value="YVTN repeat-like/Quinoprotein amine dehydrogenase"/>
    <property type="match status" value="3"/>
</dbReference>
<keyword evidence="1 3" id="KW-0853">WD repeat</keyword>
<dbReference type="PANTHER" id="PTHR19879:SF9">
    <property type="entry name" value="TRANSCRIPTION INITIATION FACTOR TFIID SUBUNIT 5"/>
    <property type="match status" value="1"/>
</dbReference>